<protein>
    <recommendedName>
        <fullName evidence="2">histidine kinase</fullName>
        <ecNumber evidence="2">2.7.13.3</ecNumber>
    </recommendedName>
</protein>
<feature type="domain" description="Histidine kinase" evidence="7">
    <location>
        <begin position="287"/>
        <end position="506"/>
    </location>
</feature>
<dbReference type="PANTHER" id="PTHR45339:SF5">
    <property type="entry name" value="HISTIDINE KINASE"/>
    <property type="match status" value="1"/>
</dbReference>
<name>A0ABP7SA90_9SPHN</name>
<organism evidence="11 12">
    <name type="scientific">Sphingomonas swuensis</name>
    <dbReference type="NCBI Taxonomy" id="977800"/>
    <lineage>
        <taxon>Bacteria</taxon>
        <taxon>Pseudomonadati</taxon>
        <taxon>Pseudomonadota</taxon>
        <taxon>Alphaproteobacteria</taxon>
        <taxon>Sphingomonadales</taxon>
        <taxon>Sphingomonadaceae</taxon>
        <taxon>Sphingomonas</taxon>
    </lineage>
</organism>
<feature type="domain" description="HPt" evidence="10">
    <location>
        <begin position="677"/>
        <end position="773"/>
    </location>
</feature>
<dbReference type="Proteomes" id="UP001500235">
    <property type="component" value="Unassembled WGS sequence"/>
</dbReference>
<dbReference type="InterPro" id="IPR036097">
    <property type="entry name" value="HisK_dim/P_sf"/>
</dbReference>
<evidence type="ECO:0000256" key="1">
    <source>
        <dbReference type="ARBA" id="ARBA00000085"/>
    </source>
</evidence>
<dbReference type="SUPFAM" id="SSF55874">
    <property type="entry name" value="ATPase domain of HSP90 chaperone/DNA topoisomerase II/histidine kinase"/>
    <property type="match status" value="1"/>
</dbReference>
<dbReference type="SUPFAM" id="SSF47226">
    <property type="entry name" value="Histidine-containing phosphotransfer domain, HPT domain"/>
    <property type="match status" value="1"/>
</dbReference>
<evidence type="ECO:0000256" key="3">
    <source>
        <dbReference type="ARBA" id="ARBA00022553"/>
    </source>
</evidence>
<dbReference type="Gene3D" id="1.20.120.160">
    <property type="entry name" value="HPT domain"/>
    <property type="match status" value="1"/>
</dbReference>
<comment type="catalytic activity">
    <reaction evidence="1">
        <text>ATP + protein L-histidine = ADP + protein N-phospho-L-histidine.</text>
        <dbReference type="EC" id="2.7.13.3"/>
    </reaction>
</comment>
<dbReference type="SUPFAM" id="SSF52172">
    <property type="entry name" value="CheY-like"/>
    <property type="match status" value="1"/>
</dbReference>
<dbReference type="CDD" id="cd17546">
    <property type="entry name" value="REC_hyHK_CKI1_RcsC-like"/>
    <property type="match status" value="1"/>
</dbReference>
<dbReference type="SMART" id="SM00448">
    <property type="entry name" value="REC"/>
    <property type="match status" value="1"/>
</dbReference>
<dbReference type="SUPFAM" id="SSF47384">
    <property type="entry name" value="Homodimeric domain of signal transducing histidine kinase"/>
    <property type="match status" value="1"/>
</dbReference>
<dbReference type="Pfam" id="PF02518">
    <property type="entry name" value="HATPase_c"/>
    <property type="match status" value="1"/>
</dbReference>
<dbReference type="SUPFAM" id="SSF55785">
    <property type="entry name" value="PYP-like sensor domain (PAS domain)"/>
    <property type="match status" value="2"/>
</dbReference>
<evidence type="ECO:0000256" key="6">
    <source>
        <dbReference type="PROSITE-ProRule" id="PRU00169"/>
    </source>
</evidence>
<dbReference type="InterPro" id="IPR001789">
    <property type="entry name" value="Sig_transdc_resp-reg_receiver"/>
</dbReference>
<sequence>MRTRDALRLSEEQYRWLADHSSGLVLRLADNGETRFATGAAHRLLGVDPRLLEGTAVSESIHEEDRARFRTAIDRTLRNGEAVTCVRLRHACGQHRWVEAHVRLANSRDPERDGTTLVATLHDIHQRRTAELLAAESANRLRETNRLLLMAEQLASLGHWVFDSDAGELLLSPEAATMLGLSELTIAPRAALALVEGGDRNDLRRALLLALRRDEPVECIVHCAGEGASGERTLQLRIQRRGSDDRAPALFGVISDITDKLESEHRLVAALAEARSAAEFRKQFLATMSHEIRTPMTGVVGMIELLCDNPAPAERKLYLDTLRQSADLLMKVLNDVLDFSKVDAGQMHFADEPFDLGQTLLATLRLFDRAASARGIDLRIVAPAPGARWLRGDPLRLQQVVSNLLSNAIKFSERSAVVLRCSLSPRAGGRVALRLSVEDKGAGIPADVQEQLFEPFVQGASAAGRGGTGLGLAICRRLVDGMGGTIALRSAIGKGSSFTVALTLPVATPRRAASDMDDAQPNERPLDLLLAEDNPVNQLLVTALLKRMGHRVTCAGDGESAVELAGRRRFDLVLMDMQMPRCDGLTATARIRSGDGPNRATPIIALTADATGDRRSLYAEQGVNLLLTKPVDSGALAAALASLAAPGEPASACVARSDGAPPPLDGTTLDELRALLGPARLDGLLALLSAELEERPRAIRDALADRALDRAGAEAHSLKGAAANLGACVVAAAAEELEEAVRAAEDDRQTDLGPVLRRLMVAVDEAREAIGARAQADRALAVNG</sequence>
<evidence type="ECO:0000256" key="5">
    <source>
        <dbReference type="PROSITE-ProRule" id="PRU00110"/>
    </source>
</evidence>
<dbReference type="InterPro" id="IPR000014">
    <property type="entry name" value="PAS"/>
</dbReference>
<dbReference type="InterPro" id="IPR003594">
    <property type="entry name" value="HATPase_dom"/>
</dbReference>
<dbReference type="Gene3D" id="3.40.50.2300">
    <property type="match status" value="1"/>
</dbReference>
<dbReference type="PANTHER" id="PTHR45339">
    <property type="entry name" value="HYBRID SIGNAL TRANSDUCTION HISTIDINE KINASE J"/>
    <property type="match status" value="1"/>
</dbReference>
<dbReference type="EMBL" id="BAABBQ010000001">
    <property type="protein sequence ID" value="GAA4008981.1"/>
    <property type="molecule type" value="Genomic_DNA"/>
</dbReference>
<dbReference type="InterPro" id="IPR013655">
    <property type="entry name" value="PAS_fold_3"/>
</dbReference>
<accession>A0ABP7SA90</accession>
<dbReference type="CDD" id="cd00130">
    <property type="entry name" value="PAS"/>
    <property type="match status" value="1"/>
</dbReference>
<dbReference type="InterPro" id="IPR004358">
    <property type="entry name" value="Sig_transdc_His_kin-like_C"/>
</dbReference>
<dbReference type="Gene3D" id="3.30.450.20">
    <property type="entry name" value="PAS domain"/>
    <property type="match status" value="2"/>
</dbReference>
<dbReference type="InterPro" id="IPR008207">
    <property type="entry name" value="Sig_transdc_His_kin_Hpt_dom"/>
</dbReference>
<dbReference type="PROSITE" id="PS50112">
    <property type="entry name" value="PAS"/>
    <property type="match status" value="1"/>
</dbReference>
<keyword evidence="3 6" id="KW-0597">Phosphoprotein</keyword>
<gene>
    <name evidence="11" type="ORF">GCM10022280_02230</name>
</gene>
<dbReference type="InterPro" id="IPR011006">
    <property type="entry name" value="CheY-like_superfamily"/>
</dbReference>
<dbReference type="Pfam" id="PF01627">
    <property type="entry name" value="Hpt"/>
    <property type="match status" value="1"/>
</dbReference>
<dbReference type="PROSITE" id="PS50110">
    <property type="entry name" value="RESPONSE_REGULATORY"/>
    <property type="match status" value="1"/>
</dbReference>
<evidence type="ECO:0000259" key="8">
    <source>
        <dbReference type="PROSITE" id="PS50110"/>
    </source>
</evidence>
<reference evidence="12" key="1">
    <citation type="journal article" date="2019" name="Int. J. Syst. Evol. Microbiol.">
        <title>The Global Catalogue of Microorganisms (GCM) 10K type strain sequencing project: providing services to taxonomists for standard genome sequencing and annotation.</title>
        <authorList>
            <consortium name="The Broad Institute Genomics Platform"/>
            <consortium name="The Broad Institute Genome Sequencing Center for Infectious Disease"/>
            <person name="Wu L."/>
            <person name="Ma J."/>
        </authorList>
    </citation>
    <scope>NUCLEOTIDE SEQUENCE [LARGE SCALE GENOMIC DNA]</scope>
    <source>
        <strain evidence="12">JCM 17563</strain>
    </source>
</reference>
<dbReference type="SMART" id="SM00387">
    <property type="entry name" value="HATPase_c"/>
    <property type="match status" value="1"/>
</dbReference>
<dbReference type="SMART" id="SM00388">
    <property type="entry name" value="HisKA"/>
    <property type="match status" value="1"/>
</dbReference>
<dbReference type="Gene3D" id="3.30.565.10">
    <property type="entry name" value="Histidine kinase-like ATPase, C-terminal domain"/>
    <property type="match status" value="1"/>
</dbReference>
<evidence type="ECO:0000313" key="12">
    <source>
        <dbReference type="Proteomes" id="UP001500235"/>
    </source>
</evidence>
<dbReference type="CDD" id="cd16922">
    <property type="entry name" value="HATPase_EvgS-ArcB-TorS-like"/>
    <property type="match status" value="1"/>
</dbReference>
<dbReference type="PRINTS" id="PR00344">
    <property type="entry name" value="BCTRLSENSOR"/>
</dbReference>
<dbReference type="InterPro" id="IPR005467">
    <property type="entry name" value="His_kinase_dom"/>
</dbReference>
<evidence type="ECO:0000256" key="2">
    <source>
        <dbReference type="ARBA" id="ARBA00012438"/>
    </source>
</evidence>
<evidence type="ECO:0000256" key="4">
    <source>
        <dbReference type="ARBA" id="ARBA00023012"/>
    </source>
</evidence>
<feature type="modified residue" description="Phosphohistidine" evidence="5">
    <location>
        <position position="716"/>
    </location>
</feature>
<dbReference type="Gene3D" id="1.10.287.130">
    <property type="match status" value="1"/>
</dbReference>
<dbReference type="SMART" id="SM00091">
    <property type="entry name" value="PAS"/>
    <property type="match status" value="2"/>
</dbReference>
<dbReference type="InterPro" id="IPR003661">
    <property type="entry name" value="HisK_dim/P_dom"/>
</dbReference>
<evidence type="ECO:0000259" key="9">
    <source>
        <dbReference type="PROSITE" id="PS50112"/>
    </source>
</evidence>
<dbReference type="NCBIfam" id="TIGR00229">
    <property type="entry name" value="sensory_box"/>
    <property type="match status" value="1"/>
</dbReference>
<dbReference type="PROSITE" id="PS50894">
    <property type="entry name" value="HPT"/>
    <property type="match status" value="1"/>
</dbReference>
<comment type="caution">
    <text evidence="11">The sequence shown here is derived from an EMBL/GenBank/DDBJ whole genome shotgun (WGS) entry which is preliminary data.</text>
</comment>
<evidence type="ECO:0000259" key="10">
    <source>
        <dbReference type="PROSITE" id="PS50894"/>
    </source>
</evidence>
<dbReference type="CDD" id="cd00082">
    <property type="entry name" value="HisKA"/>
    <property type="match status" value="1"/>
</dbReference>
<dbReference type="PROSITE" id="PS50109">
    <property type="entry name" value="HIS_KIN"/>
    <property type="match status" value="1"/>
</dbReference>
<proteinExistence type="predicted"/>
<dbReference type="InterPro" id="IPR036890">
    <property type="entry name" value="HATPase_C_sf"/>
</dbReference>
<keyword evidence="4" id="KW-0902">Two-component regulatory system</keyword>
<feature type="modified residue" description="4-aspartylphosphate" evidence="6">
    <location>
        <position position="576"/>
    </location>
</feature>
<dbReference type="InterPro" id="IPR035965">
    <property type="entry name" value="PAS-like_dom_sf"/>
</dbReference>
<dbReference type="InterPro" id="IPR036641">
    <property type="entry name" value="HPT_dom_sf"/>
</dbReference>
<feature type="domain" description="PAS" evidence="9">
    <location>
        <begin position="10"/>
        <end position="80"/>
    </location>
</feature>
<dbReference type="Pfam" id="PF00072">
    <property type="entry name" value="Response_reg"/>
    <property type="match status" value="1"/>
</dbReference>
<keyword evidence="12" id="KW-1185">Reference proteome</keyword>
<dbReference type="Pfam" id="PF00512">
    <property type="entry name" value="HisKA"/>
    <property type="match status" value="1"/>
</dbReference>
<dbReference type="EC" id="2.7.13.3" evidence="2"/>
<evidence type="ECO:0000313" key="11">
    <source>
        <dbReference type="EMBL" id="GAA4008981.1"/>
    </source>
</evidence>
<evidence type="ECO:0000259" key="7">
    <source>
        <dbReference type="PROSITE" id="PS50109"/>
    </source>
</evidence>
<dbReference type="Pfam" id="PF08447">
    <property type="entry name" value="PAS_3"/>
    <property type="match status" value="1"/>
</dbReference>
<feature type="domain" description="Response regulatory" evidence="8">
    <location>
        <begin position="527"/>
        <end position="644"/>
    </location>
</feature>